<dbReference type="EMBL" id="JBFXLQ010000007">
    <property type="protein sequence ID" value="KAL2870087.1"/>
    <property type="molecule type" value="Genomic_DNA"/>
</dbReference>
<reference evidence="2 3" key="1">
    <citation type="submission" date="2024-07" db="EMBL/GenBank/DDBJ databases">
        <title>Section-level genome sequencing and comparative genomics of Aspergillus sections Usti and Cavernicolus.</title>
        <authorList>
            <consortium name="Lawrence Berkeley National Laboratory"/>
            <person name="Nybo J.L."/>
            <person name="Vesth T.C."/>
            <person name="Theobald S."/>
            <person name="Frisvad J.C."/>
            <person name="Larsen T.O."/>
            <person name="Kjaerboelling I."/>
            <person name="Rothschild-Mancinelli K."/>
            <person name="Lyhne E.K."/>
            <person name="Kogle M.E."/>
            <person name="Barry K."/>
            <person name="Clum A."/>
            <person name="Na H."/>
            <person name="Ledsgaard L."/>
            <person name="Lin J."/>
            <person name="Lipzen A."/>
            <person name="Kuo A."/>
            <person name="Riley R."/>
            <person name="Mondo S."/>
            <person name="Labutti K."/>
            <person name="Haridas S."/>
            <person name="Pangalinan J."/>
            <person name="Salamov A.A."/>
            <person name="Simmons B.A."/>
            <person name="Magnuson J.K."/>
            <person name="Chen J."/>
            <person name="Drula E."/>
            <person name="Henrissat B."/>
            <person name="Wiebenga A."/>
            <person name="Lubbers R.J."/>
            <person name="Gomes A.C."/>
            <person name="Macurrencykelacurrency M.R."/>
            <person name="Stajich J."/>
            <person name="Grigoriev I.V."/>
            <person name="Mortensen U.H."/>
            <person name="De Vries R.P."/>
            <person name="Baker S.E."/>
            <person name="Andersen M.R."/>
        </authorList>
    </citation>
    <scope>NUCLEOTIDE SEQUENCE [LARGE SCALE GENOMIC DNA]</scope>
    <source>
        <strain evidence="2 3">CBS 449.75</strain>
    </source>
</reference>
<evidence type="ECO:0000313" key="3">
    <source>
        <dbReference type="Proteomes" id="UP001610432"/>
    </source>
</evidence>
<sequence length="217" mass="23718">MVDVSAHFDGWVCYGQPPQRDDRLLPTTTTTVTGPSKPPHLNPTIPSSSTTPPTLLNFHARSAHQQTPLSAAVARGGCCRCWLFSASCGLFLITNTQEPRGGPLEEGKKITPSTNTFPLFCSSLLSSRLTLRHYLTSLLPRPSRLARLGRSIPPSFSPRLIFISALFISLPWTSYDYALPLVICECISSILTSHLSTILVPRTPLILPTFKIQASGF</sequence>
<gene>
    <name evidence="2" type="ORF">BJX67DRAFT_305585</name>
</gene>
<name>A0ABR4M2S2_9EURO</name>
<evidence type="ECO:0000256" key="1">
    <source>
        <dbReference type="SAM" id="MobiDB-lite"/>
    </source>
</evidence>
<dbReference type="GeneID" id="98142130"/>
<proteinExistence type="predicted"/>
<feature type="region of interest" description="Disordered" evidence="1">
    <location>
        <begin position="19"/>
        <end position="50"/>
    </location>
</feature>
<dbReference type="Proteomes" id="UP001610432">
    <property type="component" value="Unassembled WGS sequence"/>
</dbReference>
<accession>A0ABR4M2S2</accession>
<comment type="caution">
    <text evidence="2">The sequence shown here is derived from an EMBL/GenBank/DDBJ whole genome shotgun (WGS) entry which is preliminary data.</text>
</comment>
<protein>
    <submittedName>
        <fullName evidence="2">Uncharacterized protein</fullName>
    </submittedName>
</protein>
<dbReference type="RefSeq" id="XP_070889066.1">
    <property type="nucleotide sequence ID" value="XM_071027058.1"/>
</dbReference>
<organism evidence="2 3">
    <name type="scientific">Aspergillus lucknowensis</name>
    <dbReference type="NCBI Taxonomy" id="176173"/>
    <lineage>
        <taxon>Eukaryota</taxon>
        <taxon>Fungi</taxon>
        <taxon>Dikarya</taxon>
        <taxon>Ascomycota</taxon>
        <taxon>Pezizomycotina</taxon>
        <taxon>Eurotiomycetes</taxon>
        <taxon>Eurotiomycetidae</taxon>
        <taxon>Eurotiales</taxon>
        <taxon>Aspergillaceae</taxon>
        <taxon>Aspergillus</taxon>
        <taxon>Aspergillus subgen. Nidulantes</taxon>
    </lineage>
</organism>
<evidence type="ECO:0000313" key="2">
    <source>
        <dbReference type="EMBL" id="KAL2870087.1"/>
    </source>
</evidence>
<keyword evidence="3" id="KW-1185">Reference proteome</keyword>